<name>A0A1V9EUV9_9BACT</name>
<proteinExistence type="predicted"/>
<dbReference type="EMBL" id="LWBP01000224">
    <property type="protein sequence ID" value="OQP49947.1"/>
    <property type="molecule type" value="Genomic_DNA"/>
</dbReference>
<dbReference type="GO" id="GO:0046872">
    <property type="term" value="F:metal ion binding"/>
    <property type="evidence" value="ECO:0007669"/>
    <property type="project" value="InterPro"/>
</dbReference>
<dbReference type="AlphaFoldDB" id="A0A1V9EUV9"/>
<evidence type="ECO:0000313" key="3">
    <source>
        <dbReference type="EMBL" id="OQP49947.1"/>
    </source>
</evidence>
<dbReference type="NCBIfam" id="NF038074">
    <property type="entry name" value="fam_STM4014"/>
    <property type="match status" value="1"/>
</dbReference>
<dbReference type="GO" id="GO:0005737">
    <property type="term" value="C:cytoplasm"/>
    <property type="evidence" value="ECO:0007669"/>
    <property type="project" value="TreeGrafter"/>
</dbReference>
<dbReference type="GO" id="GO:0005524">
    <property type="term" value="F:ATP binding"/>
    <property type="evidence" value="ECO:0007669"/>
    <property type="project" value="UniProtKB-UniRule"/>
</dbReference>
<dbReference type="SUPFAM" id="SSF56059">
    <property type="entry name" value="Glutathione synthetase ATP-binding domain-like"/>
    <property type="match status" value="1"/>
</dbReference>
<dbReference type="STRING" id="550983.A4R26_30315"/>
<dbReference type="InterPro" id="IPR047778">
    <property type="entry name" value="STM4014-like"/>
</dbReference>
<evidence type="ECO:0000256" key="1">
    <source>
        <dbReference type="PROSITE-ProRule" id="PRU00409"/>
    </source>
</evidence>
<dbReference type="PANTHER" id="PTHR21621:SF0">
    <property type="entry name" value="BETA-CITRYLGLUTAMATE SYNTHASE B-RELATED"/>
    <property type="match status" value="1"/>
</dbReference>
<dbReference type="GO" id="GO:0009432">
    <property type="term" value="P:SOS response"/>
    <property type="evidence" value="ECO:0007669"/>
    <property type="project" value="TreeGrafter"/>
</dbReference>
<dbReference type="PROSITE" id="PS50975">
    <property type="entry name" value="ATP_GRASP"/>
    <property type="match status" value="1"/>
</dbReference>
<protein>
    <recommendedName>
        <fullName evidence="2">ATP-grasp domain-containing protein</fullName>
    </recommendedName>
</protein>
<dbReference type="PANTHER" id="PTHR21621">
    <property type="entry name" value="RIBOSOMAL PROTEIN S6 MODIFICATION PROTEIN"/>
    <property type="match status" value="1"/>
</dbReference>
<evidence type="ECO:0000259" key="2">
    <source>
        <dbReference type="PROSITE" id="PS50975"/>
    </source>
</evidence>
<dbReference type="OrthoDB" id="9789963at2"/>
<comment type="caution">
    <text evidence="3">The sequence shown here is derived from an EMBL/GenBank/DDBJ whole genome shotgun (WGS) entry which is preliminary data.</text>
</comment>
<organism evidence="3 4">
    <name type="scientific">Niastella populi</name>
    <dbReference type="NCBI Taxonomy" id="550983"/>
    <lineage>
        <taxon>Bacteria</taxon>
        <taxon>Pseudomonadati</taxon>
        <taxon>Bacteroidota</taxon>
        <taxon>Chitinophagia</taxon>
        <taxon>Chitinophagales</taxon>
        <taxon>Chitinophagaceae</taxon>
        <taxon>Niastella</taxon>
    </lineage>
</organism>
<reference evidence="4" key="1">
    <citation type="submission" date="2016-04" db="EMBL/GenBank/DDBJ databases">
        <authorList>
            <person name="Chen L."/>
            <person name="Zhuang W."/>
            <person name="Wang G."/>
        </authorList>
    </citation>
    <scope>NUCLEOTIDE SEQUENCE [LARGE SCALE GENOMIC DNA]</scope>
    <source>
        <strain evidence="4">208</strain>
    </source>
</reference>
<dbReference type="Pfam" id="PF14398">
    <property type="entry name" value="ATPgrasp_YheCD"/>
    <property type="match status" value="1"/>
</dbReference>
<sequence length="369" mass="41277">MQFTIIGNRENRRVTAFCETVQQLGYAMPRVISYTGWLSGSERPVIPAANIVKIDSPGENDAVRQMLVERGGGPSSPPGEHGIIKNMRHWYAGYSKWLQEMQTVIDEQGLLHVMNHPADIRLQFDKPACQSRLQEHQVPVPHRLSGFSHYDELIASMNSHGLHKVFIKPAHASSASGVIAFRRAGHRVQAVTPVEMGSTPNGRQLYNSLKLRTYTSETEIAQLVNHLVPEQVFAEEWLPKATLHGRFFDLRVLVIDGKARHTVIRTSDNVITNLHLGNKRGDMHEFIAVIGAGKLYEIKQLAEQAAACFPKSLYMGIDLLLTAGLRKTVVLEINAFGDLLPNLADEGETCYEAQINAMVKKQKRMHYAD</sequence>
<keyword evidence="1" id="KW-0067">ATP-binding</keyword>
<keyword evidence="1" id="KW-0547">Nucleotide-binding</keyword>
<dbReference type="InterPro" id="IPR011761">
    <property type="entry name" value="ATP-grasp"/>
</dbReference>
<dbReference type="RefSeq" id="WP_081170080.1">
    <property type="nucleotide sequence ID" value="NZ_LWBP01000224.1"/>
</dbReference>
<keyword evidence="4" id="KW-1185">Reference proteome</keyword>
<dbReference type="Proteomes" id="UP000192276">
    <property type="component" value="Unassembled WGS sequence"/>
</dbReference>
<dbReference type="InterPro" id="IPR026838">
    <property type="entry name" value="YheC/D"/>
</dbReference>
<accession>A0A1V9EUV9</accession>
<evidence type="ECO:0000313" key="4">
    <source>
        <dbReference type="Proteomes" id="UP000192276"/>
    </source>
</evidence>
<dbReference type="GO" id="GO:0018169">
    <property type="term" value="F:ribosomal S6-glutamic acid ligase activity"/>
    <property type="evidence" value="ECO:0007669"/>
    <property type="project" value="TreeGrafter"/>
</dbReference>
<gene>
    <name evidence="3" type="ORF">A4R26_30315</name>
</gene>
<feature type="domain" description="ATP-grasp" evidence="2">
    <location>
        <begin position="130"/>
        <end position="359"/>
    </location>
</feature>
<dbReference type="Gene3D" id="3.30.470.20">
    <property type="entry name" value="ATP-grasp fold, B domain"/>
    <property type="match status" value="1"/>
</dbReference>